<dbReference type="AlphaFoldDB" id="A0AAV2DS90"/>
<dbReference type="Proteomes" id="UP001497516">
    <property type="component" value="Chromosome 3"/>
</dbReference>
<dbReference type="InterPro" id="IPR012337">
    <property type="entry name" value="RNaseH-like_sf"/>
</dbReference>
<evidence type="ECO:0000259" key="2">
    <source>
        <dbReference type="Pfam" id="PF14372"/>
    </source>
</evidence>
<evidence type="ECO:0000313" key="4">
    <source>
        <dbReference type="Proteomes" id="UP001497516"/>
    </source>
</evidence>
<evidence type="ECO:0000313" key="3">
    <source>
        <dbReference type="EMBL" id="CAL1376422.1"/>
    </source>
</evidence>
<dbReference type="PANTHER" id="PTHR23272:SF161">
    <property type="entry name" value="ZINC FINGER BED DOMAIN-CONTAINING PROTEIN RICESLEEPER 1-LIKE"/>
    <property type="match status" value="1"/>
</dbReference>
<feature type="region of interest" description="Disordered" evidence="1">
    <location>
        <begin position="135"/>
        <end position="160"/>
    </location>
</feature>
<dbReference type="SUPFAM" id="SSF53098">
    <property type="entry name" value="Ribonuclease H-like"/>
    <property type="match status" value="1"/>
</dbReference>
<dbReference type="InterPro" id="IPR025525">
    <property type="entry name" value="hAT-like_transposase_RNase-H"/>
</dbReference>
<name>A0AAV2DS90_9ROSI</name>
<dbReference type="EMBL" id="OZ034816">
    <property type="protein sequence ID" value="CAL1376422.1"/>
    <property type="molecule type" value="Genomic_DNA"/>
</dbReference>
<keyword evidence="4" id="KW-1185">Reference proteome</keyword>
<dbReference type="GO" id="GO:0003677">
    <property type="term" value="F:DNA binding"/>
    <property type="evidence" value="ECO:0007669"/>
    <property type="project" value="InterPro"/>
</dbReference>
<accession>A0AAV2DS90</accession>
<proteinExistence type="predicted"/>
<gene>
    <name evidence="3" type="ORF">LTRI10_LOCUS18152</name>
</gene>
<protein>
    <recommendedName>
        <fullName evidence="2">hAT-like transposase RNase-H fold domain-containing protein</fullName>
    </recommendedName>
</protein>
<dbReference type="Pfam" id="PF14372">
    <property type="entry name" value="hAT-like_RNase-H"/>
    <property type="match status" value="1"/>
</dbReference>
<reference evidence="3 4" key="1">
    <citation type="submission" date="2024-04" db="EMBL/GenBank/DDBJ databases">
        <authorList>
            <person name="Fracassetti M."/>
        </authorList>
    </citation>
    <scope>NUCLEOTIDE SEQUENCE [LARGE SCALE GENOMIC DNA]</scope>
</reference>
<dbReference type="PANTHER" id="PTHR23272">
    <property type="entry name" value="BED FINGER-RELATED"/>
    <property type="match status" value="1"/>
</dbReference>
<sequence length="199" mass="22852">MYKCLPTEDDWNLTEEICSRLKKLYSATEIFSGTKYPTTNLCFEEVCELKIALRQLCACGVETIETMAMNMSENFDKYWSEVHSLMGVGAILDSRYRTKVMDCYFSKIYGGDSKVQKEKLISICRKLVEDYEEKEREQDKVNDGVPMDSSGAAPGKKEASSKLAIYASRRKRKPTRSELDCYLEDGIIPNTPYFDVLCW</sequence>
<evidence type="ECO:0000256" key="1">
    <source>
        <dbReference type="SAM" id="MobiDB-lite"/>
    </source>
</evidence>
<feature type="domain" description="hAT-like transposase RNase-H fold" evidence="2">
    <location>
        <begin position="32"/>
        <end position="131"/>
    </location>
</feature>
<organism evidence="3 4">
    <name type="scientific">Linum trigynum</name>
    <dbReference type="NCBI Taxonomy" id="586398"/>
    <lineage>
        <taxon>Eukaryota</taxon>
        <taxon>Viridiplantae</taxon>
        <taxon>Streptophyta</taxon>
        <taxon>Embryophyta</taxon>
        <taxon>Tracheophyta</taxon>
        <taxon>Spermatophyta</taxon>
        <taxon>Magnoliopsida</taxon>
        <taxon>eudicotyledons</taxon>
        <taxon>Gunneridae</taxon>
        <taxon>Pentapetalae</taxon>
        <taxon>rosids</taxon>
        <taxon>fabids</taxon>
        <taxon>Malpighiales</taxon>
        <taxon>Linaceae</taxon>
        <taxon>Linum</taxon>
    </lineage>
</organism>